<reference evidence="2 3" key="1">
    <citation type="submission" date="2018-06" db="EMBL/GenBank/DDBJ databases">
        <authorList>
            <consortium name="Pathogen Informatics"/>
            <person name="Doyle S."/>
        </authorList>
    </citation>
    <scope>NUCLEOTIDE SEQUENCE [LARGE SCALE GENOMIC DNA]</scope>
    <source>
        <strain evidence="2 3">NCTC5664</strain>
    </source>
</reference>
<dbReference type="Proteomes" id="UP000254502">
    <property type="component" value="Unassembled WGS sequence"/>
</dbReference>
<evidence type="ECO:0000313" key="2">
    <source>
        <dbReference type="EMBL" id="SUK33793.1"/>
    </source>
</evidence>
<name>A0A380DLU9_STAAU</name>
<organism evidence="2 3">
    <name type="scientific">Staphylococcus aureus</name>
    <dbReference type="NCBI Taxonomy" id="1280"/>
    <lineage>
        <taxon>Bacteria</taxon>
        <taxon>Bacillati</taxon>
        <taxon>Bacillota</taxon>
        <taxon>Bacilli</taxon>
        <taxon>Bacillales</taxon>
        <taxon>Staphylococcaceae</taxon>
        <taxon>Staphylococcus</taxon>
    </lineage>
</organism>
<keyword evidence="1" id="KW-0472">Membrane</keyword>
<feature type="transmembrane region" description="Helical" evidence="1">
    <location>
        <begin position="81"/>
        <end position="107"/>
    </location>
</feature>
<keyword evidence="1" id="KW-1133">Transmembrane helix</keyword>
<feature type="transmembrane region" description="Helical" evidence="1">
    <location>
        <begin position="6"/>
        <end position="27"/>
    </location>
</feature>
<sequence length="190" mass="22244">MNLLITILLSGIIGYIPYRYLIYTSFISEKGNKNDIFKMIIFSIEVFLIGYIVIICSVKIHGENIPSNFANLLPYFDLTNIFIIIFLILLFTFLINPLIIIGSRYIINFTRKILKLEKICFKDKRDALFNNNKKSVFVIVKDFDNNIIKEGSIKNYTSQRSSIDILEIEKQDFKVSDLKLVPKKFEHHLY</sequence>
<accession>A0A380DLU9</accession>
<gene>
    <name evidence="2" type="ORF">NCTC5664_00491</name>
</gene>
<dbReference type="EMBL" id="UHAQ01000002">
    <property type="protein sequence ID" value="SUK33793.1"/>
    <property type="molecule type" value="Genomic_DNA"/>
</dbReference>
<protein>
    <submittedName>
        <fullName evidence="2">Phi PVL ORF 30-like protein</fullName>
    </submittedName>
</protein>
<dbReference type="AlphaFoldDB" id="A0A380DLU9"/>
<evidence type="ECO:0000313" key="3">
    <source>
        <dbReference type="Proteomes" id="UP000254502"/>
    </source>
</evidence>
<proteinExistence type="predicted"/>
<feature type="transmembrane region" description="Helical" evidence="1">
    <location>
        <begin position="39"/>
        <end position="61"/>
    </location>
</feature>
<evidence type="ECO:0000256" key="1">
    <source>
        <dbReference type="SAM" id="Phobius"/>
    </source>
</evidence>
<keyword evidence="1" id="KW-0812">Transmembrane</keyword>